<dbReference type="AlphaFoldDB" id="A0A255DWA5"/>
<evidence type="ECO:0000313" key="2">
    <source>
        <dbReference type="Proteomes" id="UP000216063"/>
    </source>
</evidence>
<dbReference type="Proteomes" id="UP000216063">
    <property type="component" value="Unassembled WGS sequence"/>
</dbReference>
<accession>A0A255DWA5</accession>
<name>A0A255DWA5_9MYCO</name>
<sequence length="70" mass="7539">MDGHTEINQVFKVPQLSVQPVGVPAHNHVNLTGANVGQHPRVRGSWLATRCAGVIVDVFDGRQSALLTQL</sequence>
<dbReference type="EMBL" id="NOZR01000007">
    <property type="protein sequence ID" value="OYN79993.1"/>
    <property type="molecule type" value="Genomic_DNA"/>
</dbReference>
<gene>
    <name evidence="1" type="ORF">CG716_11085</name>
</gene>
<protein>
    <submittedName>
        <fullName evidence="1">Uncharacterized protein</fullName>
    </submittedName>
</protein>
<comment type="caution">
    <text evidence="1">The sequence shown here is derived from an EMBL/GenBank/DDBJ whole genome shotgun (WGS) entry which is preliminary data.</text>
</comment>
<organism evidence="1 2">
    <name type="scientific">Mycolicibacterium sphagni</name>
    <dbReference type="NCBI Taxonomy" id="1786"/>
    <lineage>
        <taxon>Bacteria</taxon>
        <taxon>Bacillati</taxon>
        <taxon>Actinomycetota</taxon>
        <taxon>Actinomycetes</taxon>
        <taxon>Mycobacteriales</taxon>
        <taxon>Mycobacteriaceae</taxon>
        <taxon>Mycolicibacterium</taxon>
    </lineage>
</organism>
<evidence type="ECO:0000313" key="1">
    <source>
        <dbReference type="EMBL" id="OYN79993.1"/>
    </source>
</evidence>
<proteinExistence type="predicted"/>
<reference evidence="1 2" key="1">
    <citation type="submission" date="2017-07" db="EMBL/GenBank/DDBJ databases">
        <title>The new phylogeny of genus Mycobacterium.</title>
        <authorList>
            <person name="Tortoli E."/>
            <person name="Trovato A."/>
            <person name="Cirillo D.M."/>
        </authorList>
    </citation>
    <scope>NUCLEOTIDE SEQUENCE [LARGE SCALE GENOMIC DNA]</scope>
    <source>
        <strain evidence="1 2">ATCC 33027</strain>
    </source>
</reference>
<keyword evidence="2" id="KW-1185">Reference proteome</keyword>